<feature type="compositionally biased region" description="Low complexity" evidence="1">
    <location>
        <begin position="322"/>
        <end position="337"/>
    </location>
</feature>
<reference evidence="2" key="1">
    <citation type="submission" date="2023-08" db="EMBL/GenBank/DDBJ databases">
        <title>Reference Genome Resource for the Citrus Pathogen Phytophthora citrophthora.</title>
        <authorList>
            <person name="Moller H."/>
            <person name="Coetzee B."/>
            <person name="Rose L.J."/>
            <person name="Van Niekerk J.M."/>
        </authorList>
    </citation>
    <scope>NUCLEOTIDE SEQUENCE</scope>
    <source>
        <strain evidence="2">STE-U-9442</strain>
    </source>
</reference>
<dbReference type="AlphaFoldDB" id="A0AAD9G3P8"/>
<keyword evidence="3" id="KW-1185">Reference proteome</keyword>
<feature type="compositionally biased region" description="Polar residues" evidence="1">
    <location>
        <begin position="390"/>
        <end position="407"/>
    </location>
</feature>
<gene>
    <name evidence="2" type="ORF">P3T76_012890</name>
</gene>
<evidence type="ECO:0000256" key="1">
    <source>
        <dbReference type="SAM" id="MobiDB-lite"/>
    </source>
</evidence>
<feature type="compositionally biased region" description="Basic and acidic residues" evidence="1">
    <location>
        <begin position="362"/>
        <end position="374"/>
    </location>
</feature>
<feature type="region of interest" description="Disordered" evidence="1">
    <location>
        <begin position="353"/>
        <end position="410"/>
    </location>
</feature>
<accession>A0AAD9G3P8</accession>
<proteinExistence type="predicted"/>
<protein>
    <recommendedName>
        <fullName evidence="4">PH domain-containing protein</fullName>
    </recommendedName>
</protein>
<feature type="compositionally biased region" description="Polar residues" evidence="1">
    <location>
        <begin position="270"/>
        <end position="286"/>
    </location>
</feature>
<evidence type="ECO:0000313" key="3">
    <source>
        <dbReference type="Proteomes" id="UP001259832"/>
    </source>
</evidence>
<sequence length="437" mass="47829">MLYKAAVTLSFPTGNAQDPKQLGLLTIDRSKVHGGDLKIPLDRCGRIPTYICTSDTNNQFTVIYGDRRRCITVRAATTAIYKAWWSALETAYMSLHLIQMKRALATNFDALPEPEPEQDGANDLMLNTVVDIPMLQSPTSQGGEGCEVWQSHESSDELIVINSAVMESTSSTTLRSTQLWPHNTKSEDEIDVDDIKKALDESLSSEFSHWSSSDSGGSLIDSEILDSLPNGVSDLMDSCSVRCSYSSSSSVVELCPDGVYEFLEDCPTPSTSAKTNLSSSTLSNPINGHRQRSDSDNNTASTAPLTELSDALVAVESEKPTTPDALPLSTSSTSTPLERLQVRIAANRLPSEDGVLTNSCRTDSRATGGKDSHRDRPHRPYQHQHRPRAETSQSDAKSPQSLRNSTRSWKKTIVIERVTKAWTEVARFAFRPNAAGT</sequence>
<comment type="caution">
    <text evidence="2">The sequence shown here is derived from an EMBL/GenBank/DDBJ whole genome shotgun (WGS) entry which is preliminary data.</text>
</comment>
<evidence type="ECO:0000313" key="2">
    <source>
        <dbReference type="EMBL" id="KAK1931561.1"/>
    </source>
</evidence>
<evidence type="ECO:0008006" key="4">
    <source>
        <dbReference type="Google" id="ProtNLM"/>
    </source>
</evidence>
<name>A0AAD9G3P8_9STRA</name>
<feature type="compositionally biased region" description="Basic residues" evidence="1">
    <location>
        <begin position="375"/>
        <end position="386"/>
    </location>
</feature>
<dbReference type="Proteomes" id="UP001259832">
    <property type="component" value="Unassembled WGS sequence"/>
</dbReference>
<dbReference type="EMBL" id="JASMQC010000033">
    <property type="protein sequence ID" value="KAK1931561.1"/>
    <property type="molecule type" value="Genomic_DNA"/>
</dbReference>
<organism evidence="2 3">
    <name type="scientific">Phytophthora citrophthora</name>
    <dbReference type="NCBI Taxonomy" id="4793"/>
    <lineage>
        <taxon>Eukaryota</taxon>
        <taxon>Sar</taxon>
        <taxon>Stramenopiles</taxon>
        <taxon>Oomycota</taxon>
        <taxon>Peronosporomycetes</taxon>
        <taxon>Peronosporales</taxon>
        <taxon>Peronosporaceae</taxon>
        <taxon>Phytophthora</taxon>
    </lineage>
</organism>
<feature type="region of interest" description="Disordered" evidence="1">
    <location>
        <begin position="270"/>
        <end position="302"/>
    </location>
</feature>
<feature type="region of interest" description="Disordered" evidence="1">
    <location>
        <begin position="317"/>
        <end position="338"/>
    </location>
</feature>